<proteinExistence type="predicted"/>
<accession>A0ABV6UBA9</accession>
<keyword evidence="3" id="KW-1185">Reference proteome</keyword>
<reference evidence="2 3" key="1">
    <citation type="submission" date="2024-09" db="EMBL/GenBank/DDBJ databases">
        <authorList>
            <person name="Sun Q."/>
            <person name="Mori K."/>
        </authorList>
    </citation>
    <scope>NUCLEOTIDE SEQUENCE [LARGE SCALE GENOMIC DNA]</scope>
    <source>
        <strain evidence="2 3">TBRC 1851</strain>
    </source>
</reference>
<dbReference type="Proteomes" id="UP001589870">
    <property type="component" value="Unassembled WGS sequence"/>
</dbReference>
<evidence type="ECO:0000313" key="2">
    <source>
        <dbReference type="EMBL" id="MFC0865479.1"/>
    </source>
</evidence>
<dbReference type="EMBL" id="JBHMQT010000055">
    <property type="protein sequence ID" value="MFC0865479.1"/>
    <property type="molecule type" value="Genomic_DNA"/>
</dbReference>
<protein>
    <submittedName>
        <fullName evidence="2">Uncharacterized protein</fullName>
    </submittedName>
</protein>
<dbReference type="RefSeq" id="WP_394303500.1">
    <property type="nucleotide sequence ID" value="NZ_JBHMQT010000055.1"/>
</dbReference>
<comment type="caution">
    <text evidence="2">The sequence shown here is derived from an EMBL/GenBank/DDBJ whole genome shotgun (WGS) entry which is preliminary data.</text>
</comment>
<feature type="region of interest" description="Disordered" evidence="1">
    <location>
        <begin position="111"/>
        <end position="137"/>
    </location>
</feature>
<name>A0ABV6UBA9_9ACTN</name>
<evidence type="ECO:0000313" key="3">
    <source>
        <dbReference type="Proteomes" id="UP001589870"/>
    </source>
</evidence>
<organism evidence="2 3">
    <name type="scientific">Sphaerimonospora cavernae</name>
    <dbReference type="NCBI Taxonomy" id="1740611"/>
    <lineage>
        <taxon>Bacteria</taxon>
        <taxon>Bacillati</taxon>
        <taxon>Actinomycetota</taxon>
        <taxon>Actinomycetes</taxon>
        <taxon>Streptosporangiales</taxon>
        <taxon>Streptosporangiaceae</taxon>
        <taxon>Sphaerimonospora</taxon>
    </lineage>
</organism>
<gene>
    <name evidence="2" type="ORF">ACFHYQ_24605</name>
</gene>
<sequence length="192" mass="21230">MVEAARDLCWRQFDLFATSGPYDQATAKLALQPLVNLGRLHTRDGNGIAAYQVHEALFHAAQSRSEAVIDGTRIDLGRIVQDGDDHRVVVRWLWTILLADGIRALCRARHQARHPNDRTPRPTPPTPTPHGKRWPPAYHCGALREVESPAPDFERSRGAGASKSTHAVHGYGSAASHSYPVETLLLHMCLIV</sequence>
<evidence type="ECO:0000256" key="1">
    <source>
        <dbReference type="SAM" id="MobiDB-lite"/>
    </source>
</evidence>